<evidence type="ECO:0000256" key="5">
    <source>
        <dbReference type="ARBA" id="ARBA00022692"/>
    </source>
</evidence>
<feature type="transmembrane region" description="Helical" evidence="9">
    <location>
        <begin position="61"/>
        <end position="82"/>
    </location>
</feature>
<dbReference type="PANTHER" id="PTHR21716">
    <property type="entry name" value="TRANSMEMBRANE PROTEIN"/>
    <property type="match status" value="1"/>
</dbReference>
<evidence type="ECO:0000313" key="10">
    <source>
        <dbReference type="EMBL" id="QEX22327.1"/>
    </source>
</evidence>
<feature type="transmembrane region" description="Helical" evidence="9">
    <location>
        <begin position="275"/>
        <end position="294"/>
    </location>
</feature>
<organism evidence="10 11">
    <name type="scientific">Hypericibacter adhaerens</name>
    <dbReference type="NCBI Taxonomy" id="2602016"/>
    <lineage>
        <taxon>Bacteria</taxon>
        <taxon>Pseudomonadati</taxon>
        <taxon>Pseudomonadota</taxon>
        <taxon>Alphaproteobacteria</taxon>
        <taxon>Rhodospirillales</taxon>
        <taxon>Dongiaceae</taxon>
        <taxon>Hypericibacter</taxon>
    </lineage>
</organism>
<dbReference type="Proteomes" id="UP000325797">
    <property type="component" value="Chromosome"/>
</dbReference>
<feature type="compositionally biased region" description="Pro residues" evidence="8">
    <location>
        <begin position="361"/>
        <end position="371"/>
    </location>
</feature>
<dbReference type="RefSeq" id="WP_151117596.1">
    <property type="nucleotide sequence ID" value="NZ_CP042582.1"/>
</dbReference>
<evidence type="ECO:0000256" key="9">
    <source>
        <dbReference type="SAM" id="Phobius"/>
    </source>
</evidence>
<feature type="region of interest" description="Disordered" evidence="8">
    <location>
        <begin position="352"/>
        <end position="371"/>
    </location>
</feature>
<comment type="subcellular location">
    <subcellularLocation>
        <location evidence="1">Cell membrane</location>
        <topology evidence="1">Multi-pass membrane protein</topology>
    </subcellularLocation>
</comment>
<dbReference type="PROSITE" id="PS51257">
    <property type="entry name" value="PROKAR_LIPOPROTEIN"/>
    <property type="match status" value="1"/>
</dbReference>
<protein>
    <submittedName>
        <fullName evidence="10">AI-2E family transporter</fullName>
    </submittedName>
</protein>
<keyword evidence="11" id="KW-1185">Reference proteome</keyword>
<keyword evidence="5 9" id="KW-0812">Transmembrane</keyword>
<proteinExistence type="inferred from homology"/>
<keyword evidence="6 9" id="KW-1133">Transmembrane helix</keyword>
<accession>A0A5J6MYY1</accession>
<reference evidence="10 11" key="1">
    <citation type="submission" date="2019-08" db="EMBL/GenBank/DDBJ databases">
        <title>Hyperibacter terrae gen. nov., sp. nov. and Hyperibacter viscosus sp. nov., two new members in the family Rhodospirillaceae isolated from the rhizosphere of Hypericum perforatum.</title>
        <authorList>
            <person name="Noviana Z."/>
        </authorList>
    </citation>
    <scope>NUCLEOTIDE SEQUENCE [LARGE SCALE GENOMIC DNA]</scope>
    <source>
        <strain evidence="10 11">R5959</strain>
    </source>
</reference>
<name>A0A5J6MYY1_9PROT</name>
<feature type="transmembrane region" description="Helical" evidence="9">
    <location>
        <begin position="12"/>
        <end position="41"/>
    </location>
</feature>
<dbReference type="InterPro" id="IPR002549">
    <property type="entry name" value="AI-2E-like"/>
</dbReference>
<evidence type="ECO:0000256" key="3">
    <source>
        <dbReference type="ARBA" id="ARBA00022448"/>
    </source>
</evidence>
<dbReference type="Pfam" id="PF01594">
    <property type="entry name" value="AI-2E_transport"/>
    <property type="match status" value="1"/>
</dbReference>
<dbReference type="EMBL" id="CP042582">
    <property type="protein sequence ID" value="QEX22327.1"/>
    <property type="molecule type" value="Genomic_DNA"/>
</dbReference>
<feature type="transmembrane region" description="Helical" evidence="9">
    <location>
        <begin position="306"/>
        <end position="339"/>
    </location>
</feature>
<keyword evidence="3" id="KW-0813">Transport</keyword>
<sequence>MALRPSRTEYAVGLTLLAVLVVGCLLVMRPFLTSLLWAVILSYSTWPLYQRLLRRLGGNEFWAALSMTLLVAMVLVVPLAFLGATLAQHVASVAEVVRELLAQGIPEPAPWVDKIPLISTEVRRYWEALAHEGTTYLSAIGPYIGQARVWALQSGATLGRGVLELALSVLVCFFVYRDGQLAADRLHTAAGRFAGARARHLLDVAGSTTKSVVYGIIGTAIAQAAMAAIGFWIAGVPGTLLLGFLTFVLSLIPGGPPLVWVPVTIWLLYTGEPGWAIFMAIWGFFSISGIDNIVRPYLISRESRLPLLLVFLGVIGGVLAFGFIGIFLGPTLLALGFTLLMEWTMGGRKAPEGLPAAKAGPEPPAPSSNEP</sequence>
<dbReference type="KEGG" id="hadh:FRZ61_22570"/>
<evidence type="ECO:0000256" key="6">
    <source>
        <dbReference type="ARBA" id="ARBA00022989"/>
    </source>
</evidence>
<dbReference type="OrthoDB" id="8113547at2"/>
<comment type="similarity">
    <text evidence="2">Belongs to the autoinducer-2 exporter (AI-2E) (TC 2.A.86) family.</text>
</comment>
<evidence type="ECO:0000256" key="7">
    <source>
        <dbReference type="ARBA" id="ARBA00023136"/>
    </source>
</evidence>
<dbReference type="GO" id="GO:0005886">
    <property type="term" value="C:plasma membrane"/>
    <property type="evidence" value="ECO:0007669"/>
    <property type="project" value="UniProtKB-SubCell"/>
</dbReference>
<dbReference type="PANTHER" id="PTHR21716:SF67">
    <property type="entry name" value="TRANSPORT PROTEIN YDIK-RELATED"/>
    <property type="match status" value="1"/>
</dbReference>
<evidence type="ECO:0000256" key="2">
    <source>
        <dbReference type="ARBA" id="ARBA00009773"/>
    </source>
</evidence>
<dbReference type="AlphaFoldDB" id="A0A5J6MYY1"/>
<keyword evidence="4" id="KW-1003">Cell membrane</keyword>
<keyword evidence="7 9" id="KW-0472">Membrane</keyword>
<evidence type="ECO:0000256" key="1">
    <source>
        <dbReference type="ARBA" id="ARBA00004651"/>
    </source>
</evidence>
<evidence type="ECO:0000313" key="11">
    <source>
        <dbReference type="Proteomes" id="UP000325797"/>
    </source>
</evidence>
<evidence type="ECO:0000256" key="8">
    <source>
        <dbReference type="SAM" id="MobiDB-lite"/>
    </source>
</evidence>
<gene>
    <name evidence="10" type="ORF">FRZ61_22570</name>
</gene>
<evidence type="ECO:0000256" key="4">
    <source>
        <dbReference type="ARBA" id="ARBA00022475"/>
    </source>
</evidence>